<protein>
    <submittedName>
        <fullName evidence="1">Uncharacterized protein</fullName>
    </submittedName>
</protein>
<evidence type="ECO:0000313" key="2">
    <source>
        <dbReference type="Proteomes" id="UP000074356"/>
    </source>
</evidence>
<gene>
    <name evidence="1" type="ORF">ERS132440_01739</name>
</gene>
<dbReference type="Proteomes" id="UP000074356">
    <property type="component" value="Unassembled WGS sequence"/>
</dbReference>
<sequence length="534" mass="63549">MLFEIFDKKIELPIKNIMSSCSSRDEFYKILAEREESRLFYECHVVNRKIWSDNHSWKIFMDELSKSLEITEIVERLEYHIDSSNSVTELKIIHELLRECFAQFKMKKKDRRLLESTVLSLYSKLEVLLKSSQPVDDEFSKDDHTQSQYKVYIENAMILTLELVNPKKYYSVEEILYFFNHGFLPIGYYIKNNDFPNKNISRQSIDRIIQQIYDGDDDFLPEKVTQDGKSFYDKRIFTLIADKSRKLRKLTIPSTELIISPDIVNGISRTIEVLTDFKSDDKKDKNDVEKKVYRLLSDLYLPVIYAEIQQFIFQYLLEELNRNPILVISERYCDLILNNIKQQSNEVYMLIDREKVLLDIEHIYTFIQCMTLAKTESFRYDFTSTEASLRAFGVIPSNRLNSVFELFRGSKNQLKFSNVIDSFITEYLYIEVKQDRKKINSVFRRVSAFFMDDDEKFSRVQYWKLKLLKTSSNIQVNQTVAYEEIMKFCQKYNSNPKLSSIMELNNEDKELCIPKEYVPEELWEMYGISEFNSN</sequence>
<name>A0A116N2A9_STRSU</name>
<dbReference type="EMBL" id="FIIB01000017">
    <property type="protein sequence ID" value="CYV78754.1"/>
    <property type="molecule type" value="Genomic_DNA"/>
</dbReference>
<accession>A0A116N2A9</accession>
<dbReference type="RefSeq" id="WP_044682279.1">
    <property type="nucleotide sequence ID" value="NZ_CEHN01000017.1"/>
</dbReference>
<organism evidence="1 2">
    <name type="scientific">Streptococcus suis</name>
    <dbReference type="NCBI Taxonomy" id="1307"/>
    <lineage>
        <taxon>Bacteria</taxon>
        <taxon>Bacillati</taxon>
        <taxon>Bacillota</taxon>
        <taxon>Bacilli</taxon>
        <taxon>Lactobacillales</taxon>
        <taxon>Streptococcaceae</taxon>
        <taxon>Streptococcus</taxon>
    </lineage>
</organism>
<proteinExistence type="predicted"/>
<reference evidence="1 2" key="1">
    <citation type="submission" date="2016-02" db="EMBL/GenBank/DDBJ databases">
        <authorList>
            <consortium name="Pathogen Informatics"/>
        </authorList>
    </citation>
    <scope>NUCLEOTIDE SEQUENCE [LARGE SCALE GENOMIC DNA]</scope>
    <source>
        <strain evidence="1 2">LSS78</strain>
    </source>
</reference>
<dbReference type="AlphaFoldDB" id="A0A116N2A9"/>
<evidence type="ECO:0000313" key="1">
    <source>
        <dbReference type="EMBL" id="CYV78754.1"/>
    </source>
</evidence>